<dbReference type="GO" id="GO:0005737">
    <property type="term" value="C:cytoplasm"/>
    <property type="evidence" value="ECO:0007669"/>
    <property type="project" value="TreeGrafter"/>
</dbReference>
<evidence type="ECO:0000313" key="1">
    <source>
        <dbReference type="EMBL" id="HIY66165.1"/>
    </source>
</evidence>
<sequence length="206" mass="22851">MQQVYVVTHPEATHHVDRLVGGWYDSNLTEQGHAQAERIARFLGAAIPRDATIQLVSSDLARTAQTASVIGASLGVAVEFDVDLREKSYGVAEGRDQAWLDERFIFPPAQGERLDHDEGIEGGETKRAWIERAHAAVARIERTDAGHRVIVTHGGTASWVIMAWMRIPIDACAYAMFKMPSGSVTILEEDNRFHSRTLVTLGKRDF</sequence>
<comment type="caution">
    <text evidence="1">The sequence shown here is derived from an EMBL/GenBank/DDBJ whole genome shotgun (WGS) entry which is preliminary data.</text>
</comment>
<dbReference type="PANTHER" id="PTHR48100">
    <property type="entry name" value="BROAD-SPECIFICITY PHOSPHATASE YOR283W-RELATED"/>
    <property type="match status" value="1"/>
</dbReference>
<dbReference type="PANTHER" id="PTHR48100:SF1">
    <property type="entry name" value="HISTIDINE PHOSPHATASE FAMILY PROTEIN-RELATED"/>
    <property type="match status" value="1"/>
</dbReference>
<dbReference type="Pfam" id="PF00300">
    <property type="entry name" value="His_Phos_1"/>
    <property type="match status" value="1"/>
</dbReference>
<dbReference type="InterPro" id="IPR013078">
    <property type="entry name" value="His_Pase_superF_clade-1"/>
</dbReference>
<organism evidence="1 2">
    <name type="scientific">Candidatus Agrococcus pullicola</name>
    <dbReference type="NCBI Taxonomy" id="2838429"/>
    <lineage>
        <taxon>Bacteria</taxon>
        <taxon>Bacillati</taxon>
        <taxon>Actinomycetota</taxon>
        <taxon>Actinomycetes</taxon>
        <taxon>Micrococcales</taxon>
        <taxon>Microbacteriaceae</taxon>
        <taxon>Agrococcus</taxon>
    </lineage>
</organism>
<dbReference type="Gene3D" id="3.40.50.1240">
    <property type="entry name" value="Phosphoglycerate mutase-like"/>
    <property type="match status" value="1"/>
</dbReference>
<dbReference type="SMART" id="SM00855">
    <property type="entry name" value="PGAM"/>
    <property type="match status" value="1"/>
</dbReference>
<accession>A0A9D1YW76</accession>
<evidence type="ECO:0000313" key="2">
    <source>
        <dbReference type="Proteomes" id="UP000824005"/>
    </source>
</evidence>
<protein>
    <submittedName>
        <fullName evidence="1">Histidine phosphatase family protein</fullName>
    </submittedName>
</protein>
<dbReference type="CDD" id="cd07067">
    <property type="entry name" value="HP_PGM_like"/>
    <property type="match status" value="1"/>
</dbReference>
<dbReference type="InterPro" id="IPR050275">
    <property type="entry name" value="PGM_Phosphatase"/>
</dbReference>
<dbReference type="Proteomes" id="UP000824005">
    <property type="component" value="Unassembled WGS sequence"/>
</dbReference>
<dbReference type="SUPFAM" id="SSF53254">
    <property type="entry name" value="Phosphoglycerate mutase-like"/>
    <property type="match status" value="1"/>
</dbReference>
<dbReference type="AlphaFoldDB" id="A0A9D1YW76"/>
<reference evidence="1" key="1">
    <citation type="journal article" date="2021" name="PeerJ">
        <title>Extensive microbial diversity within the chicken gut microbiome revealed by metagenomics and culture.</title>
        <authorList>
            <person name="Gilroy R."/>
            <person name="Ravi A."/>
            <person name="Getino M."/>
            <person name="Pursley I."/>
            <person name="Horton D.L."/>
            <person name="Alikhan N.F."/>
            <person name="Baker D."/>
            <person name="Gharbi K."/>
            <person name="Hall N."/>
            <person name="Watson M."/>
            <person name="Adriaenssens E.M."/>
            <person name="Foster-Nyarko E."/>
            <person name="Jarju S."/>
            <person name="Secka A."/>
            <person name="Antonio M."/>
            <person name="Oren A."/>
            <person name="Chaudhuri R.R."/>
            <person name="La Ragione R."/>
            <person name="Hildebrand F."/>
            <person name="Pallen M.J."/>
        </authorList>
    </citation>
    <scope>NUCLEOTIDE SEQUENCE</scope>
    <source>
        <strain evidence="1">ChiGjej1B1-98</strain>
    </source>
</reference>
<dbReference type="EMBL" id="DXDC01000229">
    <property type="protein sequence ID" value="HIY66165.1"/>
    <property type="molecule type" value="Genomic_DNA"/>
</dbReference>
<dbReference type="InterPro" id="IPR029033">
    <property type="entry name" value="His_PPase_superfam"/>
</dbReference>
<reference evidence="1" key="2">
    <citation type="submission" date="2021-04" db="EMBL/GenBank/DDBJ databases">
        <authorList>
            <person name="Gilroy R."/>
        </authorList>
    </citation>
    <scope>NUCLEOTIDE SEQUENCE</scope>
    <source>
        <strain evidence="1">ChiGjej1B1-98</strain>
    </source>
</reference>
<proteinExistence type="predicted"/>
<gene>
    <name evidence="1" type="ORF">H9830_07810</name>
</gene>
<dbReference type="GO" id="GO:0016791">
    <property type="term" value="F:phosphatase activity"/>
    <property type="evidence" value="ECO:0007669"/>
    <property type="project" value="TreeGrafter"/>
</dbReference>
<name>A0A9D1YW76_9MICO</name>